<dbReference type="RefSeq" id="WP_212227164.1">
    <property type="nucleotide sequence ID" value="NZ_JAGUCN010000006.1"/>
</dbReference>
<dbReference type="Proteomes" id="UP000721861">
    <property type="component" value="Unassembled WGS sequence"/>
</dbReference>
<comment type="caution">
    <text evidence="1">The sequence shown here is derived from an EMBL/GenBank/DDBJ whole genome shotgun (WGS) entry which is preliminary data.</text>
</comment>
<organism evidence="1 2">
    <name type="scientific">Carboxylicivirga mesophila</name>
    <dbReference type="NCBI Taxonomy" id="1166478"/>
    <lineage>
        <taxon>Bacteria</taxon>
        <taxon>Pseudomonadati</taxon>
        <taxon>Bacteroidota</taxon>
        <taxon>Bacteroidia</taxon>
        <taxon>Marinilabiliales</taxon>
        <taxon>Marinilabiliaceae</taxon>
        <taxon>Carboxylicivirga</taxon>
    </lineage>
</organism>
<reference evidence="1 2" key="1">
    <citation type="journal article" date="2014" name="Int. J. Syst. Evol. Microbiol.">
        <title>Carboxylicivirga gen. nov. in the family Marinilabiliaceae with two novel species, Carboxylicivirga mesophila sp. nov. and Carboxylicivirga taeanensis sp. nov., and reclassification of Cytophaga fermentans as Saccharicrinis fermentans gen. nov., comb. nov.</title>
        <authorList>
            <person name="Yang S.H."/>
            <person name="Seo H.S."/>
            <person name="Woo J.H."/>
            <person name="Oh H.M."/>
            <person name="Jang H."/>
            <person name="Lee J.H."/>
            <person name="Kim S.J."/>
            <person name="Kwon K.K."/>
        </authorList>
    </citation>
    <scope>NUCLEOTIDE SEQUENCE [LARGE SCALE GENOMIC DNA]</scope>
    <source>
        <strain evidence="1 2">JCM 18290</strain>
    </source>
</reference>
<proteinExistence type="predicted"/>
<gene>
    <name evidence="1" type="ORF">KEM09_07120</name>
</gene>
<sequence>MKRYIEHLIEDLEKVKVESTERLNSFFTVPVASDYDCMHDEELEGVKLSDLIGLEQFFFPNIDYLSDVEVAEVVMSLIKVYEAYGLNPIFESCVNDRIKYGHLRFALEHQVFPVRNQVVDLEMCDYLPKYCPLYDLCSHHNAHNVCCELKRRA</sequence>
<accession>A0ABS5K879</accession>
<evidence type="ECO:0000313" key="2">
    <source>
        <dbReference type="Proteomes" id="UP000721861"/>
    </source>
</evidence>
<name>A0ABS5K879_9BACT</name>
<protein>
    <submittedName>
        <fullName evidence="1">Uncharacterized protein</fullName>
    </submittedName>
</protein>
<keyword evidence="2" id="KW-1185">Reference proteome</keyword>
<dbReference type="EMBL" id="JAGUCN010000006">
    <property type="protein sequence ID" value="MBS2211165.1"/>
    <property type="molecule type" value="Genomic_DNA"/>
</dbReference>
<evidence type="ECO:0000313" key="1">
    <source>
        <dbReference type="EMBL" id="MBS2211165.1"/>
    </source>
</evidence>